<name>A0ABP8RDS9_9PSEU</name>
<gene>
    <name evidence="4" type="ORF">GCM10023175_02490</name>
</gene>
<dbReference type="Proteomes" id="UP001501598">
    <property type="component" value="Unassembled WGS sequence"/>
</dbReference>
<feature type="transmembrane region" description="Helical" evidence="2">
    <location>
        <begin position="172"/>
        <end position="194"/>
    </location>
</feature>
<feature type="transmembrane region" description="Helical" evidence="2">
    <location>
        <begin position="381"/>
        <end position="402"/>
    </location>
</feature>
<evidence type="ECO:0000256" key="2">
    <source>
        <dbReference type="SAM" id="Phobius"/>
    </source>
</evidence>
<accession>A0ABP8RDS9</accession>
<feature type="transmembrane region" description="Helical" evidence="2">
    <location>
        <begin position="432"/>
        <end position="460"/>
    </location>
</feature>
<keyword evidence="2" id="KW-0812">Transmembrane</keyword>
<evidence type="ECO:0000313" key="4">
    <source>
        <dbReference type="EMBL" id="GAA4536099.1"/>
    </source>
</evidence>
<evidence type="ECO:0000256" key="1">
    <source>
        <dbReference type="SAM" id="MobiDB-lite"/>
    </source>
</evidence>
<proteinExistence type="predicted"/>
<dbReference type="PANTHER" id="PTHR34219:SF1">
    <property type="entry name" value="PEPSY DOMAIN-CONTAINING PROTEIN"/>
    <property type="match status" value="1"/>
</dbReference>
<evidence type="ECO:0000259" key="3">
    <source>
        <dbReference type="Pfam" id="PF03413"/>
    </source>
</evidence>
<evidence type="ECO:0000313" key="5">
    <source>
        <dbReference type="Proteomes" id="UP001501598"/>
    </source>
</evidence>
<keyword evidence="2" id="KW-1133">Transmembrane helix</keyword>
<dbReference type="InterPro" id="IPR005625">
    <property type="entry name" value="PepSY-ass_TM"/>
</dbReference>
<comment type="caution">
    <text evidence="4">The sequence shown here is derived from an EMBL/GenBank/DDBJ whole genome shotgun (WGS) entry which is preliminary data.</text>
</comment>
<dbReference type="RefSeq" id="WP_345411811.1">
    <property type="nucleotide sequence ID" value="NZ_BAABGT010000004.1"/>
</dbReference>
<feature type="transmembrane region" description="Helical" evidence="2">
    <location>
        <begin position="37"/>
        <end position="60"/>
    </location>
</feature>
<feature type="region of interest" description="Disordered" evidence="1">
    <location>
        <begin position="265"/>
        <end position="295"/>
    </location>
</feature>
<feature type="domain" description="PepSY" evidence="3">
    <location>
        <begin position="81"/>
        <end position="138"/>
    </location>
</feature>
<protein>
    <submittedName>
        <fullName evidence="4">PepSY domain-containing protein</fullName>
    </submittedName>
</protein>
<keyword evidence="5" id="KW-1185">Reference proteome</keyword>
<dbReference type="Pfam" id="PF03929">
    <property type="entry name" value="PepSY_TM"/>
    <property type="match status" value="1"/>
</dbReference>
<dbReference type="PANTHER" id="PTHR34219">
    <property type="entry name" value="IRON-REGULATED INNER MEMBRANE PROTEIN-RELATED"/>
    <property type="match status" value="1"/>
</dbReference>
<dbReference type="Pfam" id="PF03413">
    <property type="entry name" value="PepSY"/>
    <property type="match status" value="1"/>
</dbReference>
<dbReference type="InterPro" id="IPR025711">
    <property type="entry name" value="PepSY"/>
</dbReference>
<sequence>MSIVSEPEEIVPPPAPAAPVAPATPNAWKGLAVRLHFYAGLFAAPFILVAAVTGALYALAPQLESWVYADQLTTSSTGSELPLATQVDAALATNPGGTLDAVRTAPEPGTTTRVLFNRDDLGESERWTVFVDPVTAEVKGEMATYGGSGALPLRTTVSQLHRNLMLGEPGRIYSEMAASWMWFVALGGLVLWVARWRAKRKRRIADLVRPEPGVKGRRRLVGRHGAVGVWLLAGMLFLSATGLTWSTYAGANISTIRSNLGWTTPKLETGAPSGGGHDGHGAAAPAEPPPAVSSATFDSVLGTARRAGIDAGALEIATPASAGALWTVTEIKTSLPTEADKISVDASTGTVVDTVRFDDWPLMAKLTTWTIAGHMGTLFGIANQLLLLAFAIGLIAVILLGYRMWWLRRPTKGGVPSPLAPRGQFRKLSQPVGFAVVLAAVVVGWFAPLFGISLVAFLAFDAWRGHRAVTRAAARAAAS</sequence>
<keyword evidence="2" id="KW-0472">Membrane</keyword>
<organism evidence="4 5">
    <name type="scientific">Pseudonocardia xishanensis</name>
    <dbReference type="NCBI Taxonomy" id="630995"/>
    <lineage>
        <taxon>Bacteria</taxon>
        <taxon>Bacillati</taxon>
        <taxon>Actinomycetota</taxon>
        <taxon>Actinomycetes</taxon>
        <taxon>Pseudonocardiales</taxon>
        <taxon>Pseudonocardiaceae</taxon>
        <taxon>Pseudonocardia</taxon>
    </lineage>
</organism>
<dbReference type="EMBL" id="BAABGT010000004">
    <property type="protein sequence ID" value="GAA4536099.1"/>
    <property type="molecule type" value="Genomic_DNA"/>
</dbReference>
<feature type="transmembrane region" description="Helical" evidence="2">
    <location>
        <begin position="227"/>
        <end position="248"/>
    </location>
</feature>
<reference evidence="5" key="1">
    <citation type="journal article" date="2019" name="Int. J. Syst. Evol. Microbiol.">
        <title>The Global Catalogue of Microorganisms (GCM) 10K type strain sequencing project: providing services to taxonomists for standard genome sequencing and annotation.</title>
        <authorList>
            <consortium name="The Broad Institute Genomics Platform"/>
            <consortium name="The Broad Institute Genome Sequencing Center for Infectious Disease"/>
            <person name="Wu L."/>
            <person name="Ma J."/>
        </authorList>
    </citation>
    <scope>NUCLEOTIDE SEQUENCE [LARGE SCALE GENOMIC DNA]</scope>
    <source>
        <strain evidence="5">JCM 17906</strain>
    </source>
</reference>